<comment type="caution">
    <text evidence="2">The sequence shown here is derived from an EMBL/GenBank/DDBJ whole genome shotgun (WGS) entry which is preliminary data.</text>
</comment>
<keyword evidence="2" id="KW-0378">Hydrolase</keyword>
<evidence type="ECO:0000313" key="3">
    <source>
        <dbReference type="Proteomes" id="UP000240481"/>
    </source>
</evidence>
<dbReference type="EMBL" id="PYLZ01000002">
    <property type="protein sequence ID" value="PSW25828.1"/>
    <property type="molecule type" value="Genomic_DNA"/>
</dbReference>
<evidence type="ECO:0000256" key="1">
    <source>
        <dbReference type="SAM" id="Phobius"/>
    </source>
</evidence>
<evidence type="ECO:0000313" key="2">
    <source>
        <dbReference type="EMBL" id="PSW25828.1"/>
    </source>
</evidence>
<reference evidence="2 3" key="1">
    <citation type="submission" date="2018-01" db="EMBL/GenBank/DDBJ databases">
        <title>Whole genome sequencing of Histamine producing bacteria.</title>
        <authorList>
            <person name="Butler K."/>
        </authorList>
    </citation>
    <scope>NUCLEOTIDE SEQUENCE [LARGE SCALE GENOMIC DNA]</scope>
    <source>
        <strain evidence="2 3">DSM 24669</strain>
    </source>
</reference>
<protein>
    <submittedName>
        <fullName evidence="2">Activity regulator of membrane protease YbbK</fullName>
    </submittedName>
</protein>
<dbReference type="RefSeq" id="WP_048898565.1">
    <property type="nucleotide sequence ID" value="NZ_AP024852.1"/>
</dbReference>
<proteinExistence type="predicted"/>
<dbReference type="GO" id="GO:0006508">
    <property type="term" value="P:proteolysis"/>
    <property type="evidence" value="ECO:0007669"/>
    <property type="project" value="UniProtKB-KW"/>
</dbReference>
<dbReference type="GO" id="GO:0008233">
    <property type="term" value="F:peptidase activity"/>
    <property type="evidence" value="ECO:0007669"/>
    <property type="project" value="UniProtKB-KW"/>
</dbReference>
<accession>A0A0J8VC10</accession>
<dbReference type="AlphaFoldDB" id="A0A0J8VC10"/>
<name>A0A0J8VC10_9GAMM</name>
<dbReference type="STRING" id="680026.AB733_09605"/>
<dbReference type="OrthoDB" id="7863671at2"/>
<feature type="transmembrane region" description="Helical" evidence="1">
    <location>
        <begin position="57"/>
        <end position="76"/>
    </location>
</feature>
<sequence length="157" mass="16426">MDVFGISPAQLTIIIGLILLSIETLILGLSTIVLLAVGVAAVLVGGLAWAGILPETFLSLVSATGISAGLITVLLWKPLKRLQQNKVETNNVHSDFMGLTFTLDATLSAQDAPVYVKHSGIQWQLLIDPASHAQNLPAGSTVKVVSVAVGKFTVKAC</sequence>
<gene>
    <name evidence="2" type="ORF">C9I94_04460</name>
</gene>
<dbReference type="Proteomes" id="UP000240481">
    <property type="component" value="Unassembled WGS sequence"/>
</dbReference>
<keyword evidence="1" id="KW-1133">Transmembrane helix</keyword>
<keyword evidence="1" id="KW-0812">Transmembrane</keyword>
<feature type="transmembrane region" description="Helical" evidence="1">
    <location>
        <begin position="6"/>
        <end position="25"/>
    </location>
</feature>
<feature type="transmembrane region" description="Helical" evidence="1">
    <location>
        <begin position="32"/>
        <end position="51"/>
    </location>
</feature>
<keyword evidence="3" id="KW-1185">Reference proteome</keyword>
<keyword evidence="1" id="KW-0472">Membrane</keyword>
<keyword evidence="2" id="KW-0645">Protease</keyword>
<organism evidence="2 3">
    <name type="scientific">Photobacterium swingsii</name>
    <dbReference type="NCBI Taxonomy" id="680026"/>
    <lineage>
        <taxon>Bacteria</taxon>
        <taxon>Pseudomonadati</taxon>
        <taxon>Pseudomonadota</taxon>
        <taxon>Gammaproteobacteria</taxon>
        <taxon>Vibrionales</taxon>
        <taxon>Vibrionaceae</taxon>
        <taxon>Photobacterium</taxon>
    </lineage>
</organism>